<gene>
    <name evidence="3" type="ORF">GIB67_016105</name>
</gene>
<dbReference type="InterPro" id="IPR005019">
    <property type="entry name" value="Adenine_glyco"/>
</dbReference>
<dbReference type="GO" id="GO:0008725">
    <property type="term" value="F:DNA-3-methyladenine glycosylase activity"/>
    <property type="evidence" value="ECO:0007669"/>
    <property type="project" value="InterPro"/>
</dbReference>
<feature type="region of interest" description="Disordered" evidence="2">
    <location>
        <begin position="1"/>
        <end position="95"/>
    </location>
</feature>
<dbReference type="SUPFAM" id="SSF48150">
    <property type="entry name" value="DNA-glycosylase"/>
    <property type="match status" value="1"/>
</dbReference>
<dbReference type="InterPro" id="IPR011257">
    <property type="entry name" value="DNA_glycosylase"/>
</dbReference>
<dbReference type="Proteomes" id="UP000541444">
    <property type="component" value="Unassembled WGS sequence"/>
</dbReference>
<feature type="binding site" evidence="1">
    <location>
        <position position="369"/>
    </location>
    <ligand>
        <name>Zn(2+)</name>
        <dbReference type="ChEBI" id="CHEBI:29105"/>
    </ligand>
</feature>
<dbReference type="Pfam" id="PF03352">
    <property type="entry name" value="Adenine_glyco"/>
    <property type="match status" value="1"/>
</dbReference>
<feature type="compositionally biased region" description="Pro residues" evidence="2">
    <location>
        <begin position="44"/>
        <end position="54"/>
    </location>
</feature>
<feature type="compositionally biased region" description="Low complexity" evidence="2">
    <location>
        <begin position="55"/>
        <end position="75"/>
    </location>
</feature>
<evidence type="ECO:0000256" key="2">
    <source>
        <dbReference type="SAM" id="MobiDB-lite"/>
    </source>
</evidence>
<dbReference type="AlphaFoldDB" id="A0A7J7L238"/>
<keyword evidence="1" id="KW-0479">Metal-binding</keyword>
<feature type="binding site" evidence="1">
    <location>
        <position position="373"/>
    </location>
    <ligand>
        <name>Zn(2+)</name>
        <dbReference type="ChEBI" id="CHEBI:29105"/>
    </ligand>
</feature>
<evidence type="ECO:0008006" key="5">
    <source>
        <dbReference type="Google" id="ProtNLM"/>
    </source>
</evidence>
<keyword evidence="1" id="KW-0862">Zinc</keyword>
<evidence type="ECO:0000313" key="4">
    <source>
        <dbReference type="Proteomes" id="UP000541444"/>
    </source>
</evidence>
<dbReference type="PANTHER" id="PTHR31116">
    <property type="entry name" value="OS04G0501200 PROTEIN"/>
    <property type="match status" value="1"/>
</dbReference>
<feature type="compositionally biased region" description="Polar residues" evidence="2">
    <location>
        <begin position="85"/>
        <end position="95"/>
    </location>
</feature>
<evidence type="ECO:0000256" key="1">
    <source>
        <dbReference type="PIRSR" id="PIRSR605019-1"/>
    </source>
</evidence>
<dbReference type="EMBL" id="JACGCM010002686">
    <property type="protein sequence ID" value="KAF6136649.1"/>
    <property type="molecule type" value="Genomic_DNA"/>
</dbReference>
<protein>
    <recommendedName>
        <fullName evidence="5">DNA-3-methyladenine glycosylase I</fullName>
    </recommendedName>
</protein>
<dbReference type="Gene3D" id="1.10.340.30">
    <property type="entry name" value="Hypothetical protein, domain 2"/>
    <property type="match status" value="1"/>
</dbReference>
<evidence type="ECO:0000313" key="3">
    <source>
        <dbReference type="EMBL" id="KAF6136649.1"/>
    </source>
</evidence>
<dbReference type="PANTHER" id="PTHR31116:SF4">
    <property type="entry name" value="DNA GLYCOSYLASE SUPERFAMILY PROTEIN"/>
    <property type="match status" value="1"/>
</dbReference>
<accession>A0A7J7L238</accession>
<proteinExistence type="predicted"/>
<feature type="binding site" evidence="1">
    <location>
        <position position="213"/>
    </location>
    <ligand>
        <name>Zn(2+)</name>
        <dbReference type="ChEBI" id="CHEBI:29105"/>
    </ligand>
</feature>
<reference evidence="3 4" key="1">
    <citation type="journal article" date="2020" name="IScience">
        <title>Genome Sequencing of the Endangered Kingdonia uniflora (Circaeasteraceae, Ranunculales) Reveals Potential Mechanisms of Evolutionary Specialization.</title>
        <authorList>
            <person name="Sun Y."/>
            <person name="Deng T."/>
            <person name="Zhang A."/>
            <person name="Moore M.J."/>
            <person name="Landis J.B."/>
            <person name="Lin N."/>
            <person name="Zhang H."/>
            <person name="Zhang X."/>
            <person name="Huang J."/>
            <person name="Zhang X."/>
            <person name="Sun H."/>
            <person name="Wang H."/>
        </authorList>
    </citation>
    <scope>NUCLEOTIDE SEQUENCE [LARGE SCALE GENOMIC DNA]</scope>
    <source>
        <strain evidence="3">TB1705</strain>
        <tissue evidence="3">Leaf</tissue>
    </source>
</reference>
<dbReference type="GO" id="GO:0006284">
    <property type="term" value="P:base-excision repair"/>
    <property type="evidence" value="ECO:0007669"/>
    <property type="project" value="InterPro"/>
</dbReference>
<name>A0A7J7L238_9MAGN</name>
<sequence>MCSSKAKTCSPVASIDGRPVLQPGGNRVPILERRNSLKKIVPKTPSPPPPPQPLPHSSSTRTTPPISPKSKSPRPMALKRGNDPNGLNSSVDKTLTQRAIPKLATLVRKKSKKSSSVASASVSVGVVSSIVEPSALTYASSLIVEAPGSIAAARREQVTLVQAQRKLRIAHYGRTKSRKFDGNVPVDVLSPTSREKRCTFITPNSDLLYVVYHDEEWGVPIHDDKLLFEMLVLSGAQVGSDWTSTLKKRQDFKEAFSGFDAEVVANLSEKQMISISAEYGIELSRVRGVVDNSNRILEIKNDFGSFAKYLWGFVSHKPIHTQYKTCHKIPVKTSKSETISKDMVRRGFRFVGPTVMHSFMQAAGLTNDHLITCPRHLQCIALASHSYATVAPAI</sequence>
<organism evidence="3 4">
    <name type="scientific">Kingdonia uniflora</name>
    <dbReference type="NCBI Taxonomy" id="39325"/>
    <lineage>
        <taxon>Eukaryota</taxon>
        <taxon>Viridiplantae</taxon>
        <taxon>Streptophyta</taxon>
        <taxon>Embryophyta</taxon>
        <taxon>Tracheophyta</taxon>
        <taxon>Spermatophyta</taxon>
        <taxon>Magnoliopsida</taxon>
        <taxon>Ranunculales</taxon>
        <taxon>Circaeasteraceae</taxon>
        <taxon>Kingdonia</taxon>
    </lineage>
</organism>
<comment type="caution">
    <text evidence="3">The sequence shown here is derived from an EMBL/GenBank/DDBJ whole genome shotgun (WGS) entry which is preliminary data.</text>
</comment>
<keyword evidence="4" id="KW-1185">Reference proteome</keyword>
<dbReference type="OrthoDB" id="3941538at2759"/>
<dbReference type="GO" id="GO:0046872">
    <property type="term" value="F:metal ion binding"/>
    <property type="evidence" value="ECO:0007669"/>
    <property type="project" value="UniProtKB-KW"/>
</dbReference>
<feature type="binding site" evidence="1">
    <location>
        <position position="198"/>
    </location>
    <ligand>
        <name>Zn(2+)</name>
        <dbReference type="ChEBI" id="CHEBI:29105"/>
    </ligand>
</feature>